<evidence type="ECO:0000259" key="9">
    <source>
        <dbReference type="PROSITE" id="PS50056"/>
    </source>
</evidence>
<dbReference type="OrthoDB" id="10253954at2759"/>
<keyword evidence="6" id="KW-0904">Protein phosphatase</keyword>
<keyword evidence="4" id="KW-0597">Phosphoprotein</keyword>
<evidence type="ECO:0000256" key="4">
    <source>
        <dbReference type="ARBA" id="ARBA00022553"/>
    </source>
</evidence>
<name>A0A811RDY7_9POAL</name>
<dbReference type="GO" id="GO:0004725">
    <property type="term" value="F:protein tyrosine phosphatase activity"/>
    <property type="evidence" value="ECO:0007669"/>
    <property type="project" value="UniProtKB-EC"/>
</dbReference>
<organism evidence="10 11">
    <name type="scientific">Miscanthus lutarioriparius</name>
    <dbReference type="NCBI Taxonomy" id="422564"/>
    <lineage>
        <taxon>Eukaryota</taxon>
        <taxon>Viridiplantae</taxon>
        <taxon>Streptophyta</taxon>
        <taxon>Embryophyta</taxon>
        <taxon>Tracheophyta</taxon>
        <taxon>Spermatophyta</taxon>
        <taxon>Magnoliopsida</taxon>
        <taxon>Liliopsida</taxon>
        <taxon>Poales</taxon>
        <taxon>Poaceae</taxon>
        <taxon>PACMAD clade</taxon>
        <taxon>Panicoideae</taxon>
        <taxon>Andropogonodae</taxon>
        <taxon>Andropogoneae</taxon>
        <taxon>Saccharinae</taxon>
        <taxon>Miscanthus</taxon>
    </lineage>
</organism>
<dbReference type="InterPro" id="IPR050348">
    <property type="entry name" value="Protein-Tyr_Phosphatase"/>
</dbReference>
<evidence type="ECO:0000256" key="1">
    <source>
        <dbReference type="ARBA" id="ARBA00004496"/>
    </source>
</evidence>
<dbReference type="InterPro" id="IPR000387">
    <property type="entry name" value="Tyr_Pase_dom"/>
</dbReference>
<dbReference type="Proteomes" id="UP000604825">
    <property type="component" value="Unassembled WGS sequence"/>
</dbReference>
<dbReference type="Pfam" id="PF00102">
    <property type="entry name" value="Y_phosphatase"/>
    <property type="match status" value="1"/>
</dbReference>
<evidence type="ECO:0000256" key="3">
    <source>
        <dbReference type="ARBA" id="ARBA00022490"/>
    </source>
</evidence>
<gene>
    <name evidence="10" type="ORF">NCGR_LOCUS51527</name>
</gene>
<dbReference type="InterPro" id="IPR029021">
    <property type="entry name" value="Prot-tyrosine_phosphatase-like"/>
</dbReference>
<protein>
    <recommendedName>
        <fullName evidence="2">protein-tyrosine-phosphatase</fullName>
        <ecNumber evidence="2">3.1.3.48</ecNumber>
    </recommendedName>
</protein>
<feature type="compositionally biased region" description="Low complexity" evidence="7">
    <location>
        <begin position="47"/>
        <end position="60"/>
    </location>
</feature>
<feature type="region of interest" description="Disordered" evidence="7">
    <location>
        <begin position="24"/>
        <end position="121"/>
    </location>
</feature>
<feature type="domain" description="Tyrosine-protein phosphatase" evidence="8">
    <location>
        <begin position="145"/>
        <end position="402"/>
    </location>
</feature>
<dbReference type="Gene3D" id="3.90.190.10">
    <property type="entry name" value="Protein tyrosine phosphatase superfamily"/>
    <property type="match status" value="1"/>
</dbReference>
<dbReference type="InterPro" id="IPR000242">
    <property type="entry name" value="PTP_cat"/>
</dbReference>
<reference evidence="10" key="1">
    <citation type="submission" date="2020-10" db="EMBL/GenBank/DDBJ databases">
        <authorList>
            <person name="Han B."/>
            <person name="Lu T."/>
            <person name="Zhao Q."/>
            <person name="Huang X."/>
            <person name="Zhao Y."/>
        </authorList>
    </citation>
    <scope>NUCLEOTIDE SEQUENCE</scope>
</reference>
<dbReference type="InterPro" id="IPR016130">
    <property type="entry name" value="Tyr_Pase_AS"/>
</dbReference>
<dbReference type="PANTHER" id="PTHR19134">
    <property type="entry name" value="RECEPTOR-TYPE TYROSINE-PROTEIN PHOSPHATASE"/>
    <property type="match status" value="1"/>
</dbReference>
<evidence type="ECO:0000256" key="7">
    <source>
        <dbReference type="SAM" id="MobiDB-lite"/>
    </source>
</evidence>
<proteinExistence type="predicted"/>
<keyword evidence="11" id="KW-1185">Reference proteome</keyword>
<evidence type="ECO:0000313" key="11">
    <source>
        <dbReference type="Proteomes" id="UP000604825"/>
    </source>
</evidence>
<dbReference type="AlphaFoldDB" id="A0A811RDY7"/>
<feature type="compositionally biased region" description="Gly residues" evidence="7">
    <location>
        <begin position="61"/>
        <end position="71"/>
    </location>
</feature>
<dbReference type="PROSITE" id="PS50055">
    <property type="entry name" value="TYR_PHOSPHATASE_PTP"/>
    <property type="match status" value="1"/>
</dbReference>
<evidence type="ECO:0000256" key="2">
    <source>
        <dbReference type="ARBA" id="ARBA00013064"/>
    </source>
</evidence>
<dbReference type="FunFam" id="3.90.190.10:FF:000045">
    <property type="entry name" value="Tyrosine-protein phosphatase non-receptor type 12"/>
    <property type="match status" value="1"/>
</dbReference>
<dbReference type="InterPro" id="IPR003595">
    <property type="entry name" value="Tyr_Pase_cat"/>
</dbReference>
<evidence type="ECO:0000256" key="6">
    <source>
        <dbReference type="ARBA" id="ARBA00022912"/>
    </source>
</evidence>
<evidence type="ECO:0000259" key="8">
    <source>
        <dbReference type="PROSITE" id="PS50055"/>
    </source>
</evidence>
<dbReference type="PROSITE" id="PS00383">
    <property type="entry name" value="TYR_PHOSPHATASE_1"/>
    <property type="match status" value="1"/>
</dbReference>
<dbReference type="EC" id="3.1.3.48" evidence="2"/>
<feature type="compositionally biased region" description="Low complexity" evidence="7">
    <location>
        <begin position="92"/>
        <end position="107"/>
    </location>
</feature>
<feature type="compositionally biased region" description="Low complexity" evidence="7">
    <location>
        <begin position="72"/>
        <end position="83"/>
    </location>
</feature>
<evidence type="ECO:0000313" key="10">
    <source>
        <dbReference type="EMBL" id="CAD6268222.1"/>
    </source>
</evidence>
<sequence length="411" mass="46079">MSTHYSIYLDPGARPRRYATTVHADVSGGPSLALRSPLPTLPRPRLRSISSGSALASRAGGRPGGGGGGLRGMLMRAAAALPRRSPRPPEPGSSSSRAPAPGAAFDPFDVDTDPPRRHELSPEQIGLCRDALAHFEDKGKRWDDLSNEFRSLSDIRHMKTISVAHYPVNREKNRYIDVLPFDDTRVQLKSSARPLNNDYINASFIKATEDNRVATFISTQGPLVRTFGDFWEMIYEYQCPAIVMLTQFDSIKCDEYLPRGSGRRTYGNYDIKVTKTRTDSHHLQLRDVKVQNNESGKVHSVLHLAYLDWPDHGVPTNTDAVRQIWKRLHHIPTEHPIVIHCSAGIGRTGAYITIHNTIERILLGDKSSYGLVETVKNFRSQRPGMVQTEEQYKFCYRAIADELKDLLNSDH</sequence>
<evidence type="ECO:0000256" key="5">
    <source>
        <dbReference type="ARBA" id="ARBA00022801"/>
    </source>
</evidence>
<feature type="domain" description="Tyrosine specific protein phosphatases" evidence="9">
    <location>
        <begin position="336"/>
        <end position="393"/>
    </location>
</feature>
<comment type="subcellular location">
    <subcellularLocation>
        <location evidence="1">Cytoplasm</location>
    </subcellularLocation>
</comment>
<dbReference type="PRINTS" id="PR00700">
    <property type="entry name" value="PRTYPHPHTASE"/>
</dbReference>
<dbReference type="SUPFAM" id="SSF52799">
    <property type="entry name" value="(Phosphotyrosine protein) phosphatases II"/>
    <property type="match status" value="1"/>
</dbReference>
<dbReference type="SMART" id="SM00194">
    <property type="entry name" value="PTPc"/>
    <property type="match status" value="1"/>
</dbReference>
<comment type="caution">
    <text evidence="10">The sequence shown here is derived from an EMBL/GenBank/DDBJ whole genome shotgun (WGS) entry which is preliminary data.</text>
</comment>
<dbReference type="PANTHER" id="PTHR19134:SF449">
    <property type="entry name" value="TYROSINE-PROTEIN PHOSPHATASE 1"/>
    <property type="match status" value="1"/>
</dbReference>
<dbReference type="GO" id="GO:0005737">
    <property type="term" value="C:cytoplasm"/>
    <property type="evidence" value="ECO:0007669"/>
    <property type="project" value="UniProtKB-SubCell"/>
</dbReference>
<keyword evidence="5" id="KW-0378">Hydrolase</keyword>
<accession>A0A811RDY7</accession>
<dbReference type="SMART" id="SM00404">
    <property type="entry name" value="PTPc_motif"/>
    <property type="match status" value="1"/>
</dbReference>
<dbReference type="PROSITE" id="PS50056">
    <property type="entry name" value="TYR_PHOSPHATASE_2"/>
    <property type="match status" value="1"/>
</dbReference>
<dbReference type="EMBL" id="CAJGYO010000014">
    <property type="protein sequence ID" value="CAD6268222.1"/>
    <property type="molecule type" value="Genomic_DNA"/>
</dbReference>
<keyword evidence="3" id="KW-0963">Cytoplasm</keyword>